<dbReference type="PROSITE" id="PS50240">
    <property type="entry name" value="TRYPSIN_DOM"/>
    <property type="match status" value="1"/>
</dbReference>
<dbReference type="InterPro" id="IPR009003">
    <property type="entry name" value="Peptidase_S1_PA"/>
</dbReference>
<dbReference type="InterPro" id="IPR051487">
    <property type="entry name" value="Ser/Thr_Proteases_Immune/Dev"/>
</dbReference>
<dbReference type="FunFam" id="2.40.10.10:FF:000068">
    <property type="entry name" value="transmembrane protease serine 2"/>
    <property type="match status" value="1"/>
</dbReference>
<dbReference type="PANTHER" id="PTHR24256">
    <property type="entry name" value="TRYPTASE-RELATED"/>
    <property type="match status" value="1"/>
</dbReference>
<proteinExistence type="inferred from homology"/>
<keyword evidence="3" id="KW-0645">Protease</keyword>
<accession>A0A811U1G7</accession>
<organism evidence="6 7">
    <name type="scientific">Ceratitis capitata</name>
    <name type="common">Mediterranean fruit fly</name>
    <name type="synonym">Tephritis capitata</name>
    <dbReference type="NCBI Taxonomy" id="7213"/>
    <lineage>
        <taxon>Eukaryota</taxon>
        <taxon>Metazoa</taxon>
        <taxon>Ecdysozoa</taxon>
        <taxon>Arthropoda</taxon>
        <taxon>Hexapoda</taxon>
        <taxon>Insecta</taxon>
        <taxon>Pterygota</taxon>
        <taxon>Neoptera</taxon>
        <taxon>Endopterygota</taxon>
        <taxon>Diptera</taxon>
        <taxon>Brachycera</taxon>
        <taxon>Muscomorpha</taxon>
        <taxon>Tephritoidea</taxon>
        <taxon>Tephritidae</taxon>
        <taxon>Ceratitis</taxon>
        <taxon>Ceratitis</taxon>
    </lineage>
</organism>
<name>A0A811U1G7_CERCA</name>
<gene>
    <name evidence="6" type="ORF">CCAP1982_LOCUS806</name>
</gene>
<dbReference type="PRINTS" id="PR00722">
    <property type="entry name" value="CHYMOTRYPSIN"/>
</dbReference>
<dbReference type="InterPro" id="IPR043504">
    <property type="entry name" value="Peptidase_S1_PA_chymotrypsin"/>
</dbReference>
<dbReference type="GO" id="GO:0004252">
    <property type="term" value="F:serine-type endopeptidase activity"/>
    <property type="evidence" value="ECO:0007669"/>
    <property type="project" value="InterPro"/>
</dbReference>
<dbReference type="Proteomes" id="UP000606786">
    <property type="component" value="Unassembled WGS sequence"/>
</dbReference>
<dbReference type="SUPFAM" id="SSF50494">
    <property type="entry name" value="Trypsin-like serine proteases"/>
    <property type="match status" value="1"/>
</dbReference>
<dbReference type="InterPro" id="IPR033116">
    <property type="entry name" value="TRYPSIN_SER"/>
</dbReference>
<evidence type="ECO:0000256" key="3">
    <source>
        <dbReference type="RuleBase" id="RU363034"/>
    </source>
</evidence>
<evidence type="ECO:0000259" key="5">
    <source>
        <dbReference type="PROSITE" id="PS50240"/>
    </source>
</evidence>
<comment type="similarity">
    <text evidence="2">Belongs to the peptidase S1 family. CLIP subfamily.</text>
</comment>
<dbReference type="PROSITE" id="PS00135">
    <property type="entry name" value="TRYPSIN_SER"/>
    <property type="match status" value="1"/>
</dbReference>
<protein>
    <submittedName>
        <fullName evidence="6">(Mediterranean fruit fly) hypothetical protein</fullName>
    </submittedName>
</protein>
<dbReference type="InterPro" id="IPR018114">
    <property type="entry name" value="TRYPSIN_HIS"/>
</dbReference>
<dbReference type="CDD" id="cd00190">
    <property type="entry name" value="Tryp_SPc"/>
    <property type="match status" value="1"/>
</dbReference>
<dbReference type="InterPro" id="IPR001314">
    <property type="entry name" value="Peptidase_S1A"/>
</dbReference>
<feature type="domain" description="Peptidase S1" evidence="5">
    <location>
        <begin position="42"/>
        <end position="261"/>
    </location>
</feature>
<keyword evidence="7" id="KW-1185">Reference proteome</keyword>
<dbReference type="OrthoDB" id="10059102at2759"/>
<dbReference type="AlphaFoldDB" id="A0A811U1G7"/>
<keyword evidence="4" id="KW-0732">Signal</keyword>
<feature type="signal peptide" evidence="4">
    <location>
        <begin position="1"/>
        <end position="20"/>
    </location>
</feature>
<keyword evidence="3" id="KW-0720">Serine protease</keyword>
<evidence type="ECO:0000256" key="4">
    <source>
        <dbReference type="SAM" id="SignalP"/>
    </source>
</evidence>
<evidence type="ECO:0000256" key="1">
    <source>
        <dbReference type="ARBA" id="ARBA00023157"/>
    </source>
</evidence>
<reference evidence="6" key="1">
    <citation type="submission" date="2020-11" db="EMBL/GenBank/DDBJ databases">
        <authorList>
            <person name="Whitehead M."/>
        </authorList>
    </citation>
    <scope>NUCLEOTIDE SEQUENCE</scope>
    <source>
        <strain evidence="6">EGII</strain>
    </source>
</reference>
<dbReference type="Pfam" id="PF00089">
    <property type="entry name" value="Trypsin"/>
    <property type="match status" value="1"/>
</dbReference>
<evidence type="ECO:0000256" key="2">
    <source>
        <dbReference type="ARBA" id="ARBA00024195"/>
    </source>
</evidence>
<evidence type="ECO:0000313" key="7">
    <source>
        <dbReference type="Proteomes" id="UP000606786"/>
    </source>
</evidence>
<evidence type="ECO:0000313" key="6">
    <source>
        <dbReference type="EMBL" id="CAD6991917.1"/>
    </source>
</evidence>
<dbReference type="GO" id="GO:0006508">
    <property type="term" value="P:proteolysis"/>
    <property type="evidence" value="ECO:0007669"/>
    <property type="project" value="UniProtKB-KW"/>
</dbReference>
<comment type="caution">
    <text evidence="6">The sequence shown here is derived from an EMBL/GenBank/DDBJ whole genome shotgun (WGS) entry which is preliminary data.</text>
</comment>
<dbReference type="SMART" id="SM00020">
    <property type="entry name" value="Tryp_SPc"/>
    <property type="match status" value="1"/>
</dbReference>
<keyword evidence="1" id="KW-1015">Disulfide bond</keyword>
<dbReference type="PROSITE" id="PS00134">
    <property type="entry name" value="TRYPSIN_HIS"/>
    <property type="match status" value="1"/>
</dbReference>
<feature type="chain" id="PRO_5033007082" evidence="4">
    <location>
        <begin position="21"/>
        <end position="270"/>
    </location>
</feature>
<dbReference type="EMBL" id="CAJHJT010000001">
    <property type="protein sequence ID" value="CAD6991917.1"/>
    <property type="molecule type" value="Genomic_DNA"/>
</dbReference>
<keyword evidence="3" id="KW-0378">Hydrolase</keyword>
<dbReference type="InterPro" id="IPR001254">
    <property type="entry name" value="Trypsin_dom"/>
</dbReference>
<sequence>MKSLILHVFALGSLPLSTVALVSENRRFIEAVNQLRESNGKIRGFLPFSLPFHVSIQVKRGRSYKHLCGGSIIHEQIILTAAHCFYERHPTKFLSIVAGVHNFSSAPTPRYAVAQVIEHKWFIPLRGRDVALLSLKQPLPIDGVTLDTVDYHAGENIEQYKETYLISWRRKKMMEIVDFRTVPLTSCRWLGFPLVTETDLCAYSPRGRGACDGDSGSALLTANLTKQVGLLSYGKSACRNNNIYVYTGMLRLIDWIDEQIEYLVGSRSTM</sequence>
<dbReference type="Gene3D" id="2.40.10.10">
    <property type="entry name" value="Trypsin-like serine proteases"/>
    <property type="match status" value="1"/>
</dbReference>